<keyword evidence="2" id="KW-1185">Reference proteome</keyword>
<protein>
    <submittedName>
        <fullName evidence="1">Uncharacterized protein</fullName>
    </submittedName>
</protein>
<gene>
    <name evidence="1" type="ORF">SAMN05444339_11220</name>
</gene>
<dbReference type="AlphaFoldDB" id="A0A1M5EAV3"/>
<dbReference type="OrthoDB" id="7866512at2"/>
<accession>A0A1M5EAV3</accession>
<organism evidence="1 2">
    <name type="scientific">Loktanella atrilutea</name>
    <dbReference type="NCBI Taxonomy" id="366533"/>
    <lineage>
        <taxon>Bacteria</taxon>
        <taxon>Pseudomonadati</taxon>
        <taxon>Pseudomonadota</taxon>
        <taxon>Alphaproteobacteria</taxon>
        <taxon>Rhodobacterales</taxon>
        <taxon>Roseobacteraceae</taxon>
        <taxon>Loktanella</taxon>
    </lineage>
</organism>
<dbReference type="RefSeq" id="WP_143155482.1">
    <property type="nucleotide sequence ID" value="NZ_FQUE01000012.1"/>
</dbReference>
<reference evidence="2" key="1">
    <citation type="submission" date="2016-11" db="EMBL/GenBank/DDBJ databases">
        <authorList>
            <person name="Varghese N."/>
            <person name="Submissions S."/>
        </authorList>
    </citation>
    <scope>NUCLEOTIDE SEQUENCE [LARGE SCALE GENOMIC DNA]</scope>
    <source>
        <strain evidence="2">DSM 29326</strain>
    </source>
</reference>
<dbReference type="EMBL" id="FQUE01000012">
    <property type="protein sequence ID" value="SHF76327.1"/>
    <property type="molecule type" value="Genomic_DNA"/>
</dbReference>
<proteinExistence type="predicted"/>
<evidence type="ECO:0000313" key="1">
    <source>
        <dbReference type="EMBL" id="SHF76327.1"/>
    </source>
</evidence>
<dbReference type="Proteomes" id="UP000183987">
    <property type="component" value="Unassembled WGS sequence"/>
</dbReference>
<evidence type="ECO:0000313" key="2">
    <source>
        <dbReference type="Proteomes" id="UP000183987"/>
    </source>
</evidence>
<name>A0A1M5EAV3_LOKAT</name>
<sequence length="85" mass="9895">MTSIYLRAYLHGYARKPAPRWLRRFIARSEIHRAWLAGYLGFFESDGVAYGPAYPYPQFPDYDADVDAAAPQSFYEVFPYHPDRA</sequence>